<evidence type="ECO:0000256" key="6">
    <source>
        <dbReference type="ARBA" id="ARBA00023180"/>
    </source>
</evidence>
<feature type="domain" description="WSC" evidence="9">
    <location>
        <begin position="382"/>
        <end position="474"/>
    </location>
</feature>
<keyword evidence="6" id="KW-0325">Glycoprotein</keyword>
<gene>
    <name evidence="11" type="primary">LOC118411113</name>
</gene>
<dbReference type="RefSeq" id="XP_035669041.1">
    <property type="nucleotide sequence ID" value="XM_035813148.1"/>
</dbReference>
<dbReference type="Proteomes" id="UP000001554">
    <property type="component" value="Chromosome 3"/>
</dbReference>
<feature type="domain" description="WSC" evidence="9">
    <location>
        <begin position="273"/>
        <end position="365"/>
    </location>
</feature>
<dbReference type="OMA" id="VTQKCGQ"/>
<reference evidence="11" key="2">
    <citation type="submission" date="2025-08" db="UniProtKB">
        <authorList>
            <consortium name="RefSeq"/>
        </authorList>
    </citation>
    <scope>IDENTIFICATION</scope>
    <source>
        <strain evidence="11">S238N-H82</strain>
        <tissue evidence="11">Testes</tissue>
    </source>
</reference>
<evidence type="ECO:0000313" key="10">
    <source>
        <dbReference type="Proteomes" id="UP000001554"/>
    </source>
</evidence>
<evidence type="ECO:0000256" key="2">
    <source>
        <dbReference type="ARBA" id="ARBA00022692"/>
    </source>
</evidence>
<evidence type="ECO:0000256" key="1">
    <source>
        <dbReference type="ARBA" id="ARBA00004167"/>
    </source>
</evidence>
<evidence type="ECO:0000256" key="4">
    <source>
        <dbReference type="ARBA" id="ARBA00022989"/>
    </source>
</evidence>
<name>A0A9J7KS14_BRAFL</name>
<evidence type="ECO:0000256" key="7">
    <source>
        <dbReference type="SAM" id="SignalP"/>
    </source>
</evidence>
<feature type="domain" description="Apple" evidence="8">
    <location>
        <begin position="112"/>
        <end position="189"/>
    </location>
</feature>
<dbReference type="Pfam" id="PF14295">
    <property type="entry name" value="PAN_4"/>
    <property type="match status" value="1"/>
</dbReference>
<dbReference type="SMART" id="SM00321">
    <property type="entry name" value="WSC"/>
    <property type="match status" value="4"/>
</dbReference>
<dbReference type="GO" id="GO:0004888">
    <property type="term" value="F:transmembrane signaling receptor activity"/>
    <property type="evidence" value="ECO:0000318"/>
    <property type="project" value="GO_Central"/>
</dbReference>
<keyword evidence="5" id="KW-0472">Membrane</keyword>
<dbReference type="InterPro" id="IPR002889">
    <property type="entry name" value="WSC_carb-bd"/>
</dbReference>
<dbReference type="Pfam" id="PF01822">
    <property type="entry name" value="WSC"/>
    <property type="match status" value="4"/>
</dbReference>
<feature type="chain" id="PRO_5039907755" evidence="7">
    <location>
        <begin position="22"/>
        <end position="761"/>
    </location>
</feature>
<keyword evidence="2" id="KW-0812">Transmembrane</keyword>
<dbReference type="Gene3D" id="3.50.4.10">
    <property type="entry name" value="Hepatocyte Growth Factor"/>
    <property type="match status" value="1"/>
</dbReference>
<dbReference type="Pfam" id="PF00024">
    <property type="entry name" value="PAN_1"/>
    <property type="match status" value="2"/>
</dbReference>
<protein>
    <submittedName>
        <fullName evidence="11">Uncharacterized protein LOC118411113</fullName>
    </submittedName>
</protein>
<dbReference type="PANTHER" id="PTHR24269">
    <property type="entry name" value="KREMEN PROTEIN"/>
    <property type="match status" value="1"/>
</dbReference>
<dbReference type="InterPro" id="IPR003609">
    <property type="entry name" value="Pan_app"/>
</dbReference>
<dbReference type="GO" id="GO:0007165">
    <property type="term" value="P:signal transduction"/>
    <property type="evidence" value="ECO:0000318"/>
    <property type="project" value="GO_Central"/>
</dbReference>
<feature type="domain" description="Apple" evidence="8">
    <location>
        <begin position="24"/>
        <end position="104"/>
    </location>
</feature>
<evidence type="ECO:0000259" key="9">
    <source>
        <dbReference type="PROSITE" id="PS51212"/>
    </source>
</evidence>
<feature type="domain" description="WSC" evidence="9">
    <location>
        <begin position="495"/>
        <end position="587"/>
    </location>
</feature>
<proteinExistence type="predicted"/>
<evidence type="ECO:0000256" key="5">
    <source>
        <dbReference type="ARBA" id="ARBA00023136"/>
    </source>
</evidence>
<keyword evidence="10" id="KW-1185">Reference proteome</keyword>
<dbReference type="SMART" id="SM00473">
    <property type="entry name" value="PAN_AP"/>
    <property type="match status" value="3"/>
</dbReference>
<reference evidence="10" key="1">
    <citation type="journal article" date="2020" name="Nat. Ecol. Evol.">
        <title>Deeply conserved synteny resolves early events in vertebrate evolution.</title>
        <authorList>
            <person name="Simakov O."/>
            <person name="Marletaz F."/>
            <person name="Yue J.X."/>
            <person name="O'Connell B."/>
            <person name="Jenkins J."/>
            <person name="Brandt A."/>
            <person name="Calef R."/>
            <person name="Tung C.H."/>
            <person name="Huang T.K."/>
            <person name="Schmutz J."/>
            <person name="Satoh N."/>
            <person name="Yu J.K."/>
            <person name="Putnam N.H."/>
            <person name="Green R.E."/>
            <person name="Rokhsar D.S."/>
        </authorList>
    </citation>
    <scope>NUCLEOTIDE SEQUENCE [LARGE SCALE GENOMIC DNA]</scope>
    <source>
        <strain evidence="10">S238N-H82</strain>
    </source>
</reference>
<dbReference type="InterPro" id="IPR051836">
    <property type="entry name" value="Kremen_rcpt"/>
</dbReference>
<dbReference type="OrthoDB" id="5985073at2759"/>
<feature type="domain" description="WSC" evidence="9">
    <location>
        <begin position="606"/>
        <end position="698"/>
    </location>
</feature>
<keyword evidence="4" id="KW-1133">Transmembrane helix</keyword>
<comment type="subcellular location">
    <subcellularLocation>
        <location evidence="1">Membrane</location>
        <topology evidence="1">Single-pass membrane protein</topology>
    </subcellularLocation>
</comment>
<sequence>MDHRWACLTLFLVLLADTARGQGCGLSAFRHVPETHCRGDELVVDEPQVGSVEACAQACCDNPACKSFQYSTYGDCYLISKICTDEEKETVSIGNMYDRIQGEARPQASAGCGLSAFRHVPGTHCRGDELVVDRPQVGSVEACAQACCDNPACKSFQFSSYSDCHLISKICTDEEKETVPIGNMYDRIQGCGLSAFRHVPGTHCRGDELVVDRSQVGSVEACAQACCDNPACKSFQFSSYSECHLINKICTDEEKISVTAGNMYDRIQGAISAQSYKGCYKRKWGTFRTRDSSDDMTNEKCVEICAKEGLPYAGTYETKCGCGRESELTRLGDPTDESECASTCGGDVTQKCGQGNGLLTVWATGKGKREMKEDVKEDTREAQSYKGCYKRKWGTFRTRDSSDDMTNEKCVEICAKEGLPYAGTYETKCGCGRESELTRLGDPTDESECASTCGGDVTQKCGQGNGLLTVWATGKEKREMNEAEDVTEDTRGLEAQSYKGCYKRKWGTFRTRDSSDDMTNEKCVEICAKEGLPYAGTYETKCGCGRESELTRLGDPTDESECASTCGGDVTQKCGKGNGLLTVWATGKEKREMKEEEDVKEDTREAQSYKGCYKRKWGTFRTRDSSDDMTNEKCVEICAKEGLPYAGTYETKCGCGRESELTRLGDPTDESECASTCGGDVTQKCGQGNGLLTVWATGKGKREMKEDVKEDTREAQSYKGCYKRKWGTFRTRDTSDDMTNEKCVEICAKEGLPYAGNGPRI</sequence>
<evidence type="ECO:0000259" key="8">
    <source>
        <dbReference type="PROSITE" id="PS50948"/>
    </source>
</evidence>
<dbReference type="GO" id="GO:0005886">
    <property type="term" value="C:plasma membrane"/>
    <property type="evidence" value="ECO:0000318"/>
    <property type="project" value="GO_Central"/>
</dbReference>
<dbReference type="AlphaFoldDB" id="A0A9J7KS14"/>
<feature type="domain" description="Apple" evidence="8">
    <location>
        <begin position="191"/>
        <end position="268"/>
    </location>
</feature>
<feature type="signal peptide" evidence="7">
    <location>
        <begin position="1"/>
        <end position="21"/>
    </location>
</feature>
<evidence type="ECO:0000256" key="3">
    <source>
        <dbReference type="ARBA" id="ARBA00022729"/>
    </source>
</evidence>
<dbReference type="PROSITE" id="PS50948">
    <property type="entry name" value="PAN"/>
    <property type="match status" value="3"/>
</dbReference>
<dbReference type="PROSITE" id="PS51212">
    <property type="entry name" value="WSC"/>
    <property type="match status" value="4"/>
</dbReference>
<dbReference type="KEGG" id="bfo:118411113"/>
<evidence type="ECO:0000313" key="11">
    <source>
        <dbReference type="RefSeq" id="XP_035669041.1"/>
    </source>
</evidence>
<organism evidence="10 11">
    <name type="scientific">Branchiostoma floridae</name>
    <name type="common">Florida lancelet</name>
    <name type="synonym">Amphioxus</name>
    <dbReference type="NCBI Taxonomy" id="7739"/>
    <lineage>
        <taxon>Eukaryota</taxon>
        <taxon>Metazoa</taxon>
        <taxon>Chordata</taxon>
        <taxon>Cephalochordata</taxon>
        <taxon>Leptocardii</taxon>
        <taxon>Amphioxiformes</taxon>
        <taxon>Branchiostomatidae</taxon>
        <taxon>Branchiostoma</taxon>
    </lineage>
</organism>
<dbReference type="GeneID" id="118411113"/>
<keyword evidence="3 7" id="KW-0732">Signal</keyword>
<dbReference type="PANTHER" id="PTHR24269:SF16">
    <property type="entry name" value="PROTEIN SLG1"/>
    <property type="match status" value="1"/>
</dbReference>
<accession>A0A9J7KS14</accession>